<dbReference type="InterPro" id="IPR024790">
    <property type="entry name" value="APC4_long_dom"/>
</dbReference>
<dbReference type="GO" id="GO:0005680">
    <property type="term" value="C:anaphase-promoting complex"/>
    <property type="evidence" value="ECO:0007669"/>
    <property type="project" value="InterPro"/>
</dbReference>
<dbReference type="SUPFAM" id="SSF50978">
    <property type="entry name" value="WD40 repeat-like"/>
    <property type="match status" value="1"/>
</dbReference>
<dbReference type="GO" id="GO:0070979">
    <property type="term" value="P:protein K11-linked ubiquitination"/>
    <property type="evidence" value="ECO:0007669"/>
    <property type="project" value="TreeGrafter"/>
</dbReference>
<name>A0A2I0A1P0_9ASPA</name>
<evidence type="ECO:0000313" key="8">
    <source>
        <dbReference type="EMBL" id="PKA49460.1"/>
    </source>
</evidence>
<protein>
    <recommendedName>
        <fullName evidence="1">Anaphase-promoting complex subunit 4</fullName>
    </recommendedName>
</protein>
<dbReference type="InterPro" id="IPR024789">
    <property type="entry name" value="APC4"/>
</dbReference>
<keyword evidence="3" id="KW-0498">Mitosis</keyword>
<sequence length="795" mass="89426">MAEEEEVEMEAEESSQGKIPFQLQFDKQIPFQVKIAEWNPEKDLLAMVTGDNKILLHRFNWQRLWTLSPGKCISSLCWRPDGKAIALGLDDGSISLHDVENGKLLRTIKAHNVHVTCLSWEEHVQSKDDKGFFTYKDRTARFFPPSPRIPRLPGLGSGDTGFTDDREDSFQDLSNCYHHFNILCSGDKDGCIYFSIFGIFQIGKINIQKLSFSNPRLGNNTSYRLPNASIQKVALSKDLRKLIVLCSGEVVEDIIQPADERVIKDDEHNFVDGTSWYFDSTGLHLVLLNTSIFLARKHELHQVALQASNIVDLIEVVRSSLFVMSKLWSSAINSFHEKFNHLSSLIVNHGLDCSPQDEFMSLLFGSRTSPALHQFLVNSLGEAGIKRVFKSMIGTGKELHRIIREHLQPAVEVIGFRVGELKGLSRWHARFQNIGLDESLVDNATERAGMLLVQVERFARVLAVVIHLFQNFFNWLTKCIKILLSEPTDQIQQPNSELVVIFLKFIFENDPVGLLLEISNGNRIIVANSGTTMLIEELVGFGGFSDTGFLERTLAVEFSQLEQCFKEVFLMPFVAVSKKIYCEDLLPLYPFLPSPVSSIHALTSISSYKGDLGDASACHTSQPYTMDYICFRVPNESSDIPSCICILKGFACNSISVHEGSTNMSVVLLYLPKEYQCVDLSLYKENQLILLLGESTSSSESPEQSWMMMLQMSNLPFVTISRAELRNICNLLELKACCMELNLSTNKVRCIPHAVTTPLAVSSSRGVASVFSTRKHALVYILDEDEDEGSDFERD</sequence>
<dbReference type="AlphaFoldDB" id="A0A2I0A1P0"/>
<dbReference type="EMBL" id="KZ452038">
    <property type="protein sequence ID" value="PKA49460.1"/>
    <property type="molecule type" value="Genomic_DNA"/>
</dbReference>
<keyword evidence="5" id="KW-0131">Cell cycle</keyword>
<gene>
    <name evidence="8" type="primary">APC4</name>
    <name evidence="8" type="ORF">AXF42_Ash016649</name>
</gene>
<dbReference type="GO" id="GO:0051301">
    <property type="term" value="P:cell division"/>
    <property type="evidence" value="ECO:0007669"/>
    <property type="project" value="UniProtKB-KW"/>
</dbReference>
<keyword evidence="2" id="KW-0132">Cell division</keyword>
<evidence type="ECO:0000256" key="5">
    <source>
        <dbReference type="ARBA" id="ARBA00023306"/>
    </source>
</evidence>
<dbReference type="PANTHER" id="PTHR13260:SF0">
    <property type="entry name" value="ANAPHASE-PROMOTING COMPLEX SUBUNIT 4"/>
    <property type="match status" value="1"/>
</dbReference>
<dbReference type="GO" id="GO:0031145">
    <property type="term" value="P:anaphase-promoting complex-dependent catabolic process"/>
    <property type="evidence" value="ECO:0007669"/>
    <property type="project" value="InterPro"/>
</dbReference>
<keyword evidence="4" id="KW-0833">Ubl conjugation pathway</keyword>
<evidence type="ECO:0000259" key="6">
    <source>
        <dbReference type="Pfam" id="PF12894"/>
    </source>
</evidence>
<proteinExistence type="predicted"/>
<evidence type="ECO:0000256" key="2">
    <source>
        <dbReference type="ARBA" id="ARBA00022618"/>
    </source>
</evidence>
<dbReference type="STRING" id="1088818.A0A2I0A1P0"/>
<dbReference type="Pfam" id="PF12896">
    <property type="entry name" value="ANAPC4"/>
    <property type="match status" value="1"/>
</dbReference>
<dbReference type="InterPro" id="IPR024977">
    <property type="entry name" value="Apc4-like_WD40_dom"/>
</dbReference>
<dbReference type="Gene3D" id="2.130.10.10">
    <property type="entry name" value="YVTN repeat-like/Quinoprotein amine dehydrogenase"/>
    <property type="match status" value="1"/>
</dbReference>
<evidence type="ECO:0000259" key="7">
    <source>
        <dbReference type="Pfam" id="PF12896"/>
    </source>
</evidence>
<feature type="domain" description="Anaphase-promoting complex subunit 4 long" evidence="7">
    <location>
        <begin position="284"/>
        <end position="485"/>
    </location>
</feature>
<feature type="domain" description="Anaphase-promoting complex subunit 4-like WD40" evidence="6">
    <location>
        <begin position="37"/>
        <end position="122"/>
    </location>
</feature>
<dbReference type="Pfam" id="PF12894">
    <property type="entry name" value="ANAPC4_WD40"/>
    <property type="match status" value="1"/>
</dbReference>
<evidence type="ECO:0000256" key="1">
    <source>
        <dbReference type="ARBA" id="ARBA00016067"/>
    </source>
</evidence>
<evidence type="ECO:0000256" key="3">
    <source>
        <dbReference type="ARBA" id="ARBA00022776"/>
    </source>
</evidence>
<evidence type="ECO:0000256" key="4">
    <source>
        <dbReference type="ARBA" id="ARBA00022786"/>
    </source>
</evidence>
<dbReference type="OrthoDB" id="2110451at2759"/>
<dbReference type="Proteomes" id="UP000236161">
    <property type="component" value="Unassembled WGS sequence"/>
</dbReference>
<evidence type="ECO:0000313" key="9">
    <source>
        <dbReference type="Proteomes" id="UP000236161"/>
    </source>
</evidence>
<dbReference type="InterPro" id="IPR036322">
    <property type="entry name" value="WD40_repeat_dom_sf"/>
</dbReference>
<accession>A0A2I0A1P0</accession>
<dbReference type="GO" id="GO:0034399">
    <property type="term" value="C:nuclear periphery"/>
    <property type="evidence" value="ECO:0007669"/>
    <property type="project" value="TreeGrafter"/>
</dbReference>
<dbReference type="InterPro" id="IPR015943">
    <property type="entry name" value="WD40/YVTN_repeat-like_dom_sf"/>
</dbReference>
<keyword evidence="9" id="KW-1185">Reference proteome</keyword>
<organism evidence="8 9">
    <name type="scientific">Apostasia shenzhenica</name>
    <dbReference type="NCBI Taxonomy" id="1088818"/>
    <lineage>
        <taxon>Eukaryota</taxon>
        <taxon>Viridiplantae</taxon>
        <taxon>Streptophyta</taxon>
        <taxon>Embryophyta</taxon>
        <taxon>Tracheophyta</taxon>
        <taxon>Spermatophyta</taxon>
        <taxon>Magnoliopsida</taxon>
        <taxon>Liliopsida</taxon>
        <taxon>Asparagales</taxon>
        <taxon>Orchidaceae</taxon>
        <taxon>Apostasioideae</taxon>
        <taxon>Apostasia</taxon>
    </lineage>
</organism>
<dbReference type="InterPro" id="IPR001680">
    <property type="entry name" value="WD40_rpt"/>
</dbReference>
<reference evidence="8 9" key="1">
    <citation type="journal article" date="2017" name="Nature">
        <title>The Apostasia genome and the evolution of orchids.</title>
        <authorList>
            <person name="Zhang G.Q."/>
            <person name="Liu K.W."/>
            <person name="Li Z."/>
            <person name="Lohaus R."/>
            <person name="Hsiao Y.Y."/>
            <person name="Niu S.C."/>
            <person name="Wang J.Y."/>
            <person name="Lin Y.C."/>
            <person name="Xu Q."/>
            <person name="Chen L.J."/>
            <person name="Yoshida K."/>
            <person name="Fujiwara S."/>
            <person name="Wang Z.W."/>
            <person name="Zhang Y.Q."/>
            <person name="Mitsuda N."/>
            <person name="Wang M."/>
            <person name="Liu G.H."/>
            <person name="Pecoraro L."/>
            <person name="Huang H.X."/>
            <person name="Xiao X.J."/>
            <person name="Lin M."/>
            <person name="Wu X.Y."/>
            <person name="Wu W.L."/>
            <person name="Chen Y.Y."/>
            <person name="Chang S.B."/>
            <person name="Sakamoto S."/>
            <person name="Ohme-Takagi M."/>
            <person name="Yagi M."/>
            <person name="Zeng S.J."/>
            <person name="Shen C.Y."/>
            <person name="Yeh C.M."/>
            <person name="Luo Y.B."/>
            <person name="Tsai W.C."/>
            <person name="Van de Peer Y."/>
            <person name="Liu Z.J."/>
        </authorList>
    </citation>
    <scope>NUCLEOTIDE SEQUENCE [LARGE SCALE GENOMIC DNA]</scope>
    <source>
        <strain evidence="9">cv. Shenzhen</strain>
        <tissue evidence="8">Stem</tissue>
    </source>
</reference>
<dbReference type="SMART" id="SM00320">
    <property type="entry name" value="WD40"/>
    <property type="match status" value="2"/>
</dbReference>
<dbReference type="PANTHER" id="PTHR13260">
    <property type="entry name" value="ANAPHASE PROMOTING COMPLEX SUBUNIT 4 APC4"/>
    <property type="match status" value="1"/>
</dbReference>